<evidence type="ECO:0000259" key="2">
    <source>
        <dbReference type="Pfam" id="PF02563"/>
    </source>
</evidence>
<keyword evidence="5" id="KW-1185">Reference proteome</keyword>
<dbReference type="EMBL" id="FOOU01000004">
    <property type="protein sequence ID" value="SFG19425.1"/>
    <property type="molecule type" value="Genomic_DNA"/>
</dbReference>
<feature type="domain" description="Soluble ligand binding" evidence="3">
    <location>
        <begin position="491"/>
        <end position="537"/>
    </location>
</feature>
<evidence type="ECO:0000313" key="4">
    <source>
        <dbReference type="EMBL" id="SFG19425.1"/>
    </source>
</evidence>
<dbReference type="PANTHER" id="PTHR33619">
    <property type="entry name" value="POLYSACCHARIDE EXPORT PROTEIN GFCE-RELATED"/>
    <property type="match status" value="1"/>
</dbReference>
<dbReference type="GO" id="GO:0015159">
    <property type="term" value="F:polysaccharide transmembrane transporter activity"/>
    <property type="evidence" value="ECO:0007669"/>
    <property type="project" value="InterPro"/>
</dbReference>
<dbReference type="Pfam" id="PF02563">
    <property type="entry name" value="Poly_export"/>
    <property type="match status" value="1"/>
</dbReference>
<organism evidence="4 5">
    <name type="scientific">Neptunomonas qingdaonensis</name>
    <dbReference type="NCBI Taxonomy" id="1045558"/>
    <lineage>
        <taxon>Bacteria</taxon>
        <taxon>Pseudomonadati</taxon>
        <taxon>Pseudomonadota</taxon>
        <taxon>Gammaproteobacteria</taxon>
        <taxon>Oceanospirillales</taxon>
        <taxon>Oceanospirillaceae</taxon>
        <taxon>Neptunomonas</taxon>
    </lineage>
</organism>
<dbReference type="RefSeq" id="WP_232349058.1">
    <property type="nucleotide sequence ID" value="NZ_FOOU01000004.1"/>
</dbReference>
<protein>
    <submittedName>
        <fullName evidence="4">Protein involved in polysaccharide export, contains SLBB domain of the beta-grasp fold</fullName>
    </submittedName>
</protein>
<sequence length="585" mass="63693">MYSTARSIKISTSRFFTKQSVKKSSVLGLLGALIFCSLPVKTAQAISINTGTGGLDMQEQAAPLPETAVDTPNTNWKTGTYGPHIKTREELGILPYGGHLFSGGFRGVRADGLNPDYKIAPGDLITLRLWGAVEIERVLPVDAQGYIFIPSVGPVKVQGASQQNLNARVKSAIQSIYPENVNVYTNLQGVQPVAVFVTGEVKNPGRYAGTPNDSVLYFLDQAGGIDPQLGSFRSIRVIRNNKTLNNADLYRFLKEGQLPDVQFRDGDTVVVGRRQSAVTVAGDVERELQYELTSNENSGKSLLQYARIKPGITHVLVRGVRESGLLAKYYSLSDFGKARLKNGDEVLFSADQQDDTIVVQVEGSYYGPSRYALPNDASLTELLNNIQVPQALTDTGSVSLRRVSVADRQKASLQESLRRLETTYLGAPSSTPDEASIRVKEAELISNFVKRAALIQPNGRMVVANNGRVADIRLQDGDIITIPETSDSLLISGEVLVPQATVFQGRHDVMDYIERSGGFTQHADQKNILVVRLNGEVRKATDVDLQPGDEILVLPIVPTKNLQLATSLTQIIYQLAIAAKVAIDL</sequence>
<dbReference type="InterPro" id="IPR003715">
    <property type="entry name" value="Poly_export_N"/>
</dbReference>
<reference evidence="5" key="1">
    <citation type="submission" date="2016-10" db="EMBL/GenBank/DDBJ databases">
        <authorList>
            <person name="Varghese N."/>
            <person name="Submissions S."/>
        </authorList>
    </citation>
    <scope>NUCLEOTIDE SEQUENCE [LARGE SCALE GENOMIC DNA]</scope>
    <source>
        <strain evidence="5">CGMCC 1.10971</strain>
    </source>
</reference>
<name>A0A1I2PT29_9GAMM</name>
<dbReference type="Gene3D" id="3.10.560.10">
    <property type="entry name" value="Outer membrane lipoprotein wza domain like"/>
    <property type="match status" value="3"/>
</dbReference>
<dbReference type="Pfam" id="PF10531">
    <property type="entry name" value="SLBB"/>
    <property type="match status" value="2"/>
</dbReference>
<proteinExistence type="predicted"/>
<dbReference type="AlphaFoldDB" id="A0A1I2PT29"/>
<dbReference type="STRING" id="1045558.SAMN05216175_10470"/>
<feature type="domain" description="Soluble ligand binding" evidence="3">
    <location>
        <begin position="195"/>
        <end position="240"/>
    </location>
</feature>
<dbReference type="InterPro" id="IPR019554">
    <property type="entry name" value="Soluble_ligand-bd"/>
</dbReference>
<accession>A0A1I2PT29</accession>
<dbReference type="PANTHER" id="PTHR33619:SF3">
    <property type="entry name" value="POLYSACCHARIDE EXPORT PROTEIN GFCE-RELATED"/>
    <property type="match status" value="1"/>
</dbReference>
<dbReference type="Gene3D" id="3.30.1950.10">
    <property type="entry name" value="wza like domain"/>
    <property type="match status" value="1"/>
</dbReference>
<dbReference type="InterPro" id="IPR049712">
    <property type="entry name" value="Poly_export"/>
</dbReference>
<evidence type="ECO:0000259" key="3">
    <source>
        <dbReference type="Pfam" id="PF10531"/>
    </source>
</evidence>
<dbReference type="Proteomes" id="UP000198623">
    <property type="component" value="Unassembled WGS sequence"/>
</dbReference>
<evidence type="ECO:0000313" key="5">
    <source>
        <dbReference type="Proteomes" id="UP000198623"/>
    </source>
</evidence>
<keyword evidence="1" id="KW-0732">Signal</keyword>
<gene>
    <name evidence="4" type="ORF">SAMN05216175_10470</name>
</gene>
<evidence type="ECO:0000256" key="1">
    <source>
        <dbReference type="ARBA" id="ARBA00022729"/>
    </source>
</evidence>
<feature type="domain" description="Polysaccharide export protein N-terminal" evidence="2">
    <location>
        <begin position="114"/>
        <end position="187"/>
    </location>
</feature>